<feature type="transmembrane region" description="Helical" evidence="2">
    <location>
        <begin position="245"/>
        <end position="266"/>
    </location>
</feature>
<dbReference type="Gramene" id="TraesCS6A02G066100.1">
    <property type="protein sequence ID" value="TraesCS6A02G066100.1"/>
    <property type="gene ID" value="TraesCS6A02G066100"/>
</dbReference>
<keyword evidence="4" id="KW-1185">Reference proteome</keyword>
<evidence type="ECO:0000313" key="4">
    <source>
        <dbReference type="Proteomes" id="UP000019116"/>
    </source>
</evidence>
<evidence type="ECO:0000256" key="1">
    <source>
        <dbReference type="SAM" id="MobiDB-lite"/>
    </source>
</evidence>
<dbReference type="PANTHER" id="PTHR34679:SF2">
    <property type="entry name" value="OS02G0122500 PROTEIN"/>
    <property type="match status" value="1"/>
</dbReference>
<reference evidence="3" key="1">
    <citation type="submission" date="2018-08" db="EMBL/GenBank/DDBJ databases">
        <authorList>
            <person name="Rossello M."/>
        </authorList>
    </citation>
    <scope>NUCLEOTIDE SEQUENCE [LARGE SCALE GENOMIC DNA]</scope>
    <source>
        <strain evidence="3">cv. Chinese Spring</strain>
    </source>
</reference>
<feature type="transmembrane region" description="Helical" evidence="2">
    <location>
        <begin position="86"/>
        <end position="107"/>
    </location>
</feature>
<evidence type="ECO:0000256" key="2">
    <source>
        <dbReference type="SAM" id="Phobius"/>
    </source>
</evidence>
<proteinExistence type="predicted"/>
<feature type="transmembrane region" description="Helical" evidence="2">
    <location>
        <begin position="213"/>
        <end position="233"/>
    </location>
</feature>
<sequence>MAAPMASPLTAVARAARLHPVSCSASPSSPKNPKQSSPSSSPAVPSLRSAAVALAGAVPLLAALPPPDALAVGGELGIIEGRTVALLHPAIMGGLFAYTLWAGYLGWQWRRVRTVQDEITELKKQVRPAAAATPAAVGAGDSAAPPPPPAAKSPTEIKINELTEERKKLVKGGFRDRHFNAGSILLGLGVTESVGGALNTWLRTGKLFPGPHLFAGAAITVLWAAAAALVPAMQKGNETARSLHIALNTINVLLFIWQIPTGLEIVGKVFEFTNWP</sequence>
<dbReference type="Gramene" id="TraesCS6A03G0148600.1">
    <property type="protein sequence ID" value="TraesCS6A03G0148600.1.CDS"/>
    <property type="gene ID" value="TraesCS6A03G0148600"/>
</dbReference>
<dbReference type="OrthoDB" id="4914at2759"/>
<dbReference type="InterPro" id="IPR025067">
    <property type="entry name" value="DUF4079"/>
</dbReference>
<dbReference type="OMA" id="HHHSTKL"/>
<dbReference type="RefSeq" id="XP_044406076.1">
    <property type="nucleotide sequence ID" value="XM_044550141.1"/>
</dbReference>
<dbReference type="PANTHER" id="PTHR34679">
    <property type="match status" value="1"/>
</dbReference>
<gene>
    <name evidence="3" type="primary">LOC123130189</name>
</gene>
<keyword evidence="2" id="KW-0472">Membrane</keyword>
<feature type="compositionally biased region" description="Low complexity" evidence="1">
    <location>
        <begin position="134"/>
        <end position="143"/>
    </location>
</feature>
<feature type="transmembrane region" description="Helical" evidence="2">
    <location>
        <begin position="179"/>
        <end position="201"/>
    </location>
</feature>
<dbReference type="Pfam" id="PF13301">
    <property type="entry name" value="DUF4079"/>
    <property type="match status" value="1"/>
</dbReference>
<dbReference type="STRING" id="4565.A0A3B6NK97"/>
<dbReference type="PaxDb" id="4565-Traes_6AS_9424F57DA.1"/>
<reference evidence="3" key="2">
    <citation type="submission" date="2018-10" db="UniProtKB">
        <authorList>
            <consortium name="EnsemblPlants"/>
        </authorList>
    </citation>
    <scope>IDENTIFICATION</scope>
</reference>
<evidence type="ECO:0000313" key="3">
    <source>
        <dbReference type="EnsemblPlants" id="TraesCS6A02G066100.1"/>
    </source>
</evidence>
<dbReference type="EnsemblPlants" id="TraesCS6A02G066100.1">
    <property type="protein sequence ID" value="TraesCS6A02G066100.1"/>
    <property type="gene ID" value="TraesCS6A02G066100"/>
</dbReference>
<protein>
    <submittedName>
        <fullName evidence="3">Uncharacterized protein</fullName>
    </submittedName>
</protein>
<keyword evidence="2" id="KW-0812">Transmembrane</keyword>
<keyword evidence="2" id="KW-1133">Transmembrane helix</keyword>
<feature type="region of interest" description="Disordered" evidence="1">
    <location>
        <begin position="134"/>
        <end position="154"/>
    </location>
</feature>
<name>A0A3B6NK97_WHEAT</name>
<dbReference type="AlphaFoldDB" id="A0A3B6NK97"/>
<organism evidence="3">
    <name type="scientific">Triticum aestivum</name>
    <name type="common">Wheat</name>
    <dbReference type="NCBI Taxonomy" id="4565"/>
    <lineage>
        <taxon>Eukaryota</taxon>
        <taxon>Viridiplantae</taxon>
        <taxon>Streptophyta</taxon>
        <taxon>Embryophyta</taxon>
        <taxon>Tracheophyta</taxon>
        <taxon>Spermatophyta</taxon>
        <taxon>Magnoliopsida</taxon>
        <taxon>Liliopsida</taxon>
        <taxon>Poales</taxon>
        <taxon>Poaceae</taxon>
        <taxon>BOP clade</taxon>
        <taxon>Pooideae</taxon>
        <taxon>Triticodae</taxon>
        <taxon>Triticeae</taxon>
        <taxon>Triticinae</taxon>
        <taxon>Triticum</taxon>
    </lineage>
</organism>
<dbReference type="Proteomes" id="UP000019116">
    <property type="component" value="Chromosome 6A"/>
</dbReference>
<dbReference type="GeneID" id="123130189"/>
<feature type="region of interest" description="Disordered" evidence="1">
    <location>
        <begin position="21"/>
        <end position="44"/>
    </location>
</feature>
<dbReference type="KEGG" id="taes:123130189"/>
<accession>A0A3B6NK97</accession>